<evidence type="ECO:0000313" key="6">
    <source>
        <dbReference type="Proteomes" id="UP000832034"/>
    </source>
</evidence>
<dbReference type="InterPro" id="IPR036812">
    <property type="entry name" value="NAD(P)_OxRdtase_dom_sf"/>
</dbReference>
<proteinExistence type="inferred from homology"/>
<keyword evidence="6" id="KW-1185">Reference proteome</keyword>
<reference evidence="5" key="2">
    <citation type="journal article" date="2022" name="Res Sq">
        <title>Evolution of multicellular longitudinally dividing oral cavity symbionts (Neisseriaceae).</title>
        <authorList>
            <person name="Nyongesa S."/>
            <person name="Weber P."/>
            <person name="Bernet E."/>
            <person name="Pullido F."/>
            <person name="Nieckarz M."/>
            <person name="Delaby M."/>
            <person name="Nieves C."/>
            <person name="Viehboeck T."/>
            <person name="Krause N."/>
            <person name="Rivera-Millot A."/>
            <person name="Nakamura A."/>
            <person name="Vischer N."/>
            <person name="VanNieuwenhze M."/>
            <person name="Brun Y."/>
            <person name="Cava F."/>
            <person name="Bulgheresi S."/>
            <person name="Veyrier F."/>
        </authorList>
    </citation>
    <scope>NUCLEOTIDE SEQUENCE</scope>
    <source>
        <strain evidence="5">SAG 1488-6</strain>
    </source>
</reference>
<dbReference type="InterPro" id="IPR018170">
    <property type="entry name" value="Aldo/ket_reductase_CS"/>
</dbReference>
<dbReference type="PIRSF" id="PIRSF000097">
    <property type="entry name" value="AKR"/>
    <property type="match status" value="1"/>
</dbReference>
<dbReference type="SUPFAM" id="SSF51430">
    <property type="entry name" value="NAD(P)-linked oxidoreductase"/>
    <property type="match status" value="1"/>
</dbReference>
<reference evidence="5" key="1">
    <citation type="submission" date="2021-12" db="EMBL/GenBank/DDBJ databases">
        <authorList>
            <person name="Veyrier F.J."/>
        </authorList>
    </citation>
    <scope>NUCLEOTIDE SEQUENCE</scope>
    <source>
        <strain evidence="5">SAG 1488-6</strain>
    </source>
</reference>
<keyword evidence="3" id="KW-0560">Oxidoreductase</keyword>
<dbReference type="InterPro" id="IPR020471">
    <property type="entry name" value="AKR"/>
</dbReference>
<dbReference type="Pfam" id="PF00248">
    <property type="entry name" value="Aldo_ket_red"/>
    <property type="match status" value="1"/>
</dbReference>
<evidence type="ECO:0000259" key="4">
    <source>
        <dbReference type="Pfam" id="PF00248"/>
    </source>
</evidence>
<evidence type="ECO:0000313" key="5">
    <source>
        <dbReference type="EMBL" id="UOO92420.1"/>
    </source>
</evidence>
<keyword evidence="2" id="KW-0521">NADP</keyword>
<dbReference type="PANTHER" id="PTHR43827:SF3">
    <property type="entry name" value="NADP-DEPENDENT OXIDOREDUCTASE DOMAIN-CONTAINING PROTEIN"/>
    <property type="match status" value="1"/>
</dbReference>
<organism evidence="5 6">
    <name type="scientific">Vitreoscilla stercoraria</name>
    <dbReference type="NCBI Taxonomy" id="61"/>
    <lineage>
        <taxon>Bacteria</taxon>
        <taxon>Pseudomonadati</taxon>
        <taxon>Pseudomonadota</taxon>
        <taxon>Betaproteobacteria</taxon>
        <taxon>Neisseriales</taxon>
        <taxon>Neisseriaceae</taxon>
        <taxon>Vitreoscilla</taxon>
    </lineage>
</organism>
<dbReference type="PANTHER" id="PTHR43827">
    <property type="entry name" value="2,5-DIKETO-D-GLUCONIC ACID REDUCTASE"/>
    <property type="match status" value="1"/>
</dbReference>
<protein>
    <submittedName>
        <fullName evidence="5">Aldo/keto reductase</fullName>
    </submittedName>
</protein>
<dbReference type="PRINTS" id="PR00069">
    <property type="entry name" value="ALDKETRDTASE"/>
</dbReference>
<gene>
    <name evidence="5" type="ORF">LVJ81_12580</name>
</gene>
<dbReference type="PROSITE" id="PS00798">
    <property type="entry name" value="ALDOKETO_REDUCTASE_1"/>
    <property type="match status" value="1"/>
</dbReference>
<dbReference type="RefSeq" id="WP_040755810.1">
    <property type="nucleotide sequence ID" value="NZ_CP091512.1"/>
</dbReference>
<accession>A0ABY4EAK3</accession>
<evidence type="ECO:0000256" key="2">
    <source>
        <dbReference type="ARBA" id="ARBA00022857"/>
    </source>
</evidence>
<evidence type="ECO:0000256" key="3">
    <source>
        <dbReference type="ARBA" id="ARBA00023002"/>
    </source>
</evidence>
<evidence type="ECO:0000256" key="1">
    <source>
        <dbReference type="ARBA" id="ARBA00007905"/>
    </source>
</evidence>
<dbReference type="Gene3D" id="3.20.20.100">
    <property type="entry name" value="NADP-dependent oxidoreductase domain"/>
    <property type="match status" value="1"/>
</dbReference>
<comment type="similarity">
    <text evidence="1">Belongs to the aldo/keto reductase family.</text>
</comment>
<dbReference type="EMBL" id="CP091512">
    <property type="protein sequence ID" value="UOO92420.1"/>
    <property type="molecule type" value="Genomic_DNA"/>
</dbReference>
<sequence>MTVTMHMPRIGLGTWCLLGEQATDVVTQAIELGYRHIDTAPRYDNEAAVGAGIIQSGVKRSELFLTTKIWHDQLSPVAMERSAATSLENLQMDYVDLLLIHWPSTDSNWNMAASLEALVKIQQQGWAKHIGVANFTVPLLQQAWGIVGEQLAVNQVEYHISLQQKAVLGFTQSHNMMLTAYCPLARGDLSQFPVLQTIADKYGVTAHQVALAWLLQQDQVAVIPKASSCEHLHNNLQAAQLQLDAHDVALINALPKNIRTIHPDFSPAWDV</sequence>
<dbReference type="InterPro" id="IPR023210">
    <property type="entry name" value="NADP_OxRdtase_dom"/>
</dbReference>
<dbReference type="Proteomes" id="UP000832034">
    <property type="component" value="Chromosome"/>
</dbReference>
<feature type="domain" description="NADP-dependent oxidoreductase" evidence="4">
    <location>
        <begin position="9"/>
        <end position="254"/>
    </location>
</feature>
<name>A0ABY4EAK3_VITST</name>